<keyword evidence="2" id="KW-1277">Toxin-antitoxin system</keyword>
<dbReference type="InterPro" id="IPR038570">
    <property type="entry name" value="HicA_sf"/>
</dbReference>
<sequence length="77" mass="8848">MSKLPILTGLELIKILEGIGFKTVRQKGSHVFLKHQDNRTTIVPVHKGKDVDRSLLRKILRDTEISPDEFKDILRKS</sequence>
<protein>
    <recommendedName>
        <fullName evidence="10">Type II toxin-antitoxin system HicA family toxin</fullName>
    </recommendedName>
</protein>
<reference evidence="8 9" key="1">
    <citation type="submission" date="2017-09" db="EMBL/GenBank/DDBJ databases">
        <title>Depth-based differentiation of microbial function through sediment-hosted aquifers and enrichment of novel symbionts in the deep terrestrial subsurface.</title>
        <authorList>
            <person name="Probst A.J."/>
            <person name="Ladd B."/>
            <person name="Jarett J.K."/>
            <person name="Geller-Mcgrath D.E."/>
            <person name="Sieber C.M."/>
            <person name="Emerson J.B."/>
            <person name="Anantharaman K."/>
            <person name="Thomas B.C."/>
            <person name="Malmstrom R."/>
            <person name="Stieglmeier M."/>
            <person name="Klingl A."/>
            <person name="Woyke T."/>
            <person name="Ryan C.M."/>
            <person name="Banfield J.F."/>
        </authorList>
    </citation>
    <scope>NUCLEOTIDE SEQUENCE [LARGE SCALE GENOMIC DNA]</scope>
    <source>
        <strain evidence="8">CG_4_10_14_3_um_filter_34_13</strain>
    </source>
</reference>
<comment type="caution">
    <text evidence="8">The sequence shown here is derived from an EMBL/GenBank/DDBJ whole genome shotgun (WGS) entry which is preliminary data.</text>
</comment>
<dbReference type="Pfam" id="PF07927">
    <property type="entry name" value="HicA_toxin"/>
    <property type="match status" value="1"/>
</dbReference>
<keyword evidence="7" id="KW-0346">Stress response</keyword>
<evidence type="ECO:0000313" key="9">
    <source>
        <dbReference type="Proteomes" id="UP000230646"/>
    </source>
</evidence>
<name>A0A2M7PN50_9BACT</name>
<gene>
    <name evidence="8" type="ORF">COZ07_07345</name>
</gene>
<dbReference type="GO" id="GO:0016787">
    <property type="term" value="F:hydrolase activity"/>
    <property type="evidence" value="ECO:0007669"/>
    <property type="project" value="UniProtKB-KW"/>
</dbReference>
<evidence type="ECO:0000256" key="1">
    <source>
        <dbReference type="ARBA" id="ARBA00006620"/>
    </source>
</evidence>
<dbReference type="EMBL" id="PFKO01000279">
    <property type="protein sequence ID" value="PIY31955.1"/>
    <property type="molecule type" value="Genomic_DNA"/>
</dbReference>
<keyword evidence="3" id="KW-0540">Nuclease</keyword>
<evidence type="ECO:0000256" key="4">
    <source>
        <dbReference type="ARBA" id="ARBA00022759"/>
    </source>
</evidence>
<dbReference type="RefSeq" id="WP_406607956.1">
    <property type="nucleotide sequence ID" value="NZ_PFKO01000279.1"/>
</dbReference>
<evidence type="ECO:0000256" key="5">
    <source>
        <dbReference type="ARBA" id="ARBA00022801"/>
    </source>
</evidence>
<comment type="similarity">
    <text evidence="1">Belongs to the HicA mRNA interferase family.</text>
</comment>
<dbReference type="SUPFAM" id="SSF54786">
    <property type="entry name" value="YcfA/nrd intein domain"/>
    <property type="match status" value="1"/>
</dbReference>
<keyword evidence="6" id="KW-0694">RNA-binding</keyword>
<dbReference type="PANTHER" id="PTHR34873">
    <property type="entry name" value="SSR1766 PROTEIN"/>
    <property type="match status" value="1"/>
</dbReference>
<organism evidence="8 9">
    <name type="scientific">Candidatus Infernicultor aquiphilus</name>
    <dbReference type="NCBI Taxonomy" id="1805029"/>
    <lineage>
        <taxon>Bacteria</taxon>
        <taxon>Pseudomonadati</taxon>
        <taxon>Atribacterota</taxon>
        <taxon>Candidatus Phoenicimicrobiia</taxon>
        <taxon>Candidatus Pheonicimicrobiales</taxon>
        <taxon>Candidatus Phoenicimicrobiaceae</taxon>
        <taxon>Candidatus Infernicultor</taxon>
    </lineage>
</organism>
<dbReference type="GO" id="GO:0003729">
    <property type="term" value="F:mRNA binding"/>
    <property type="evidence" value="ECO:0007669"/>
    <property type="project" value="InterPro"/>
</dbReference>
<dbReference type="GO" id="GO:0004519">
    <property type="term" value="F:endonuclease activity"/>
    <property type="evidence" value="ECO:0007669"/>
    <property type="project" value="UniProtKB-KW"/>
</dbReference>
<evidence type="ECO:0000256" key="2">
    <source>
        <dbReference type="ARBA" id="ARBA00022649"/>
    </source>
</evidence>
<accession>A0A2M7PN50</accession>
<evidence type="ECO:0000313" key="8">
    <source>
        <dbReference type="EMBL" id="PIY31955.1"/>
    </source>
</evidence>
<dbReference type="PANTHER" id="PTHR34873:SF3">
    <property type="entry name" value="ADDICTION MODULE TOXIN, HICA FAMILY"/>
    <property type="match status" value="1"/>
</dbReference>
<dbReference type="AlphaFoldDB" id="A0A2M7PN50"/>
<evidence type="ECO:0000256" key="6">
    <source>
        <dbReference type="ARBA" id="ARBA00022884"/>
    </source>
</evidence>
<dbReference type="Gene3D" id="3.30.920.30">
    <property type="entry name" value="Hypothetical protein"/>
    <property type="match status" value="1"/>
</dbReference>
<evidence type="ECO:0008006" key="10">
    <source>
        <dbReference type="Google" id="ProtNLM"/>
    </source>
</evidence>
<keyword evidence="4" id="KW-0255">Endonuclease</keyword>
<evidence type="ECO:0000256" key="7">
    <source>
        <dbReference type="ARBA" id="ARBA00023016"/>
    </source>
</evidence>
<dbReference type="Proteomes" id="UP000230646">
    <property type="component" value="Unassembled WGS sequence"/>
</dbReference>
<proteinExistence type="inferred from homology"/>
<keyword evidence="5" id="KW-0378">Hydrolase</keyword>
<evidence type="ECO:0000256" key="3">
    <source>
        <dbReference type="ARBA" id="ARBA00022722"/>
    </source>
</evidence>
<dbReference type="InterPro" id="IPR012933">
    <property type="entry name" value="HicA_mRNA_interferase"/>
</dbReference>